<gene>
    <name evidence="2" type="ORF">MKZ38_004662</name>
</gene>
<evidence type="ECO:0000256" key="1">
    <source>
        <dbReference type="SAM" id="MobiDB-lite"/>
    </source>
</evidence>
<evidence type="ECO:0000313" key="3">
    <source>
        <dbReference type="Proteomes" id="UP001201980"/>
    </source>
</evidence>
<feature type="region of interest" description="Disordered" evidence="1">
    <location>
        <begin position="123"/>
        <end position="157"/>
    </location>
</feature>
<evidence type="ECO:0000313" key="2">
    <source>
        <dbReference type="EMBL" id="KAJ2897468.1"/>
    </source>
</evidence>
<dbReference type="Proteomes" id="UP001201980">
    <property type="component" value="Unassembled WGS sequence"/>
</dbReference>
<name>A0AAD5WRH1_9PEZI</name>
<feature type="compositionally biased region" description="Pro residues" evidence="1">
    <location>
        <begin position="219"/>
        <end position="230"/>
    </location>
</feature>
<proteinExistence type="predicted"/>
<comment type="caution">
    <text evidence="2">The sequence shown here is derived from an EMBL/GenBank/DDBJ whole genome shotgun (WGS) entry which is preliminary data.</text>
</comment>
<sequence length="230" mass="24496">MATGIEILGGVVAAAELVFCALKGINSLRDTIHDLPGKMRDRKVQLDQLADTVELLQGSGGLVGNKHVQSVLKSMNDNVETISALLPDEMMKPYFGQHRSGRRQATATPRFKRTVSGYNEVAMPPAAPAVTSPSPATSSTSSDQKAHPTMHGQTDSVKNIKMGEDSRLVNIYDDRGNASAHSRAATVEDVDMMKRGAALFNRITTTSPTGKEGLFGFPAPKPTSAQPPAP</sequence>
<organism evidence="2 3">
    <name type="scientific">Zalerion maritima</name>
    <dbReference type="NCBI Taxonomy" id="339359"/>
    <lineage>
        <taxon>Eukaryota</taxon>
        <taxon>Fungi</taxon>
        <taxon>Dikarya</taxon>
        <taxon>Ascomycota</taxon>
        <taxon>Pezizomycotina</taxon>
        <taxon>Sordariomycetes</taxon>
        <taxon>Lulworthiomycetidae</taxon>
        <taxon>Lulworthiales</taxon>
        <taxon>Lulworthiaceae</taxon>
        <taxon>Zalerion</taxon>
    </lineage>
</organism>
<protein>
    <submittedName>
        <fullName evidence="2">Uncharacterized protein</fullName>
    </submittedName>
</protein>
<feature type="compositionally biased region" description="Low complexity" evidence="1">
    <location>
        <begin position="123"/>
        <end position="142"/>
    </location>
</feature>
<dbReference type="EMBL" id="JAKWBI020000274">
    <property type="protein sequence ID" value="KAJ2897468.1"/>
    <property type="molecule type" value="Genomic_DNA"/>
</dbReference>
<keyword evidence="3" id="KW-1185">Reference proteome</keyword>
<dbReference type="AlphaFoldDB" id="A0AAD5WRH1"/>
<accession>A0AAD5WRH1</accession>
<reference evidence="2" key="1">
    <citation type="submission" date="2022-07" db="EMBL/GenBank/DDBJ databases">
        <title>Draft genome sequence of Zalerion maritima ATCC 34329, a (micro)plastics degrading marine fungus.</title>
        <authorList>
            <person name="Paco A."/>
            <person name="Goncalves M.F.M."/>
            <person name="Rocha-Santos T.A.P."/>
            <person name="Alves A."/>
        </authorList>
    </citation>
    <scope>NUCLEOTIDE SEQUENCE</scope>
    <source>
        <strain evidence="2">ATCC 34329</strain>
    </source>
</reference>
<feature type="region of interest" description="Disordered" evidence="1">
    <location>
        <begin position="204"/>
        <end position="230"/>
    </location>
</feature>